<dbReference type="AlphaFoldDB" id="A0A1B7ZBM8"/>
<dbReference type="PROSITE" id="PS51257">
    <property type="entry name" value="PROKAR_LIPOPROTEIN"/>
    <property type="match status" value="1"/>
</dbReference>
<keyword evidence="2" id="KW-1185">Reference proteome</keyword>
<sequence>MKILISKIRSGHVFVYGIILLFIMISCSEENYNNSEFIAGETFTNSNIRLLLIDSLTVDTSTIKFDNIPTSDATRILTGRYNDPVFGIVTTSSHMQLLPTTYTIDTEAEFDSIVLVLGYDKYYYNDTLQRNTLHIKRIIESFNPIEDDYFYNTSSISYEEEDLGFLEYTPRPLAGDSITIKLIDNLGADLFSKLQEKTIVNSDEFKDYFKGIAILPDETDNGSIIGFSKSSGNTYARLYFSTATSDESIQEYLDIQINTSNSPIPFFNKIKAENAIEPLQTLTDSKVNLTSSDSYNQSFIQAGVGIAMRIQFPNIASLYDIPGNGTILDGILKIKPAPQFYDENLKLRDTLAVYVVDQNNDLTEQLSTSSYAILNRDNQEFNDIYYEIPIATYLEELQLKTRDLDDALILLPLNYNSTIDRFIINANGNGENETILELTYAIYDED</sequence>
<dbReference type="KEGG" id="mart:BTR34_02675"/>
<comment type="caution">
    <text evidence="1">The sequence shown here is derived from an EMBL/GenBank/DDBJ whole genome shotgun (WGS) entry which is preliminary data.</text>
</comment>
<reference evidence="2" key="1">
    <citation type="submission" date="2016-06" db="EMBL/GenBank/DDBJ databases">
        <authorList>
            <person name="Zhan P."/>
        </authorList>
    </citation>
    <scope>NUCLEOTIDE SEQUENCE [LARGE SCALE GENOMIC DNA]</scope>
    <source>
        <strain evidence="2">T28</strain>
    </source>
</reference>
<evidence type="ECO:0008006" key="3">
    <source>
        <dbReference type="Google" id="ProtNLM"/>
    </source>
</evidence>
<evidence type="ECO:0000313" key="1">
    <source>
        <dbReference type="EMBL" id="OBR40121.1"/>
    </source>
</evidence>
<protein>
    <recommendedName>
        <fullName evidence="3">DUF4270 domain-containing protein</fullName>
    </recommendedName>
</protein>
<proteinExistence type="predicted"/>
<dbReference type="EMBL" id="LZFP01000009">
    <property type="protein sequence ID" value="OBR40121.1"/>
    <property type="molecule type" value="Genomic_DNA"/>
</dbReference>
<dbReference type="InterPro" id="IPR025366">
    <property type="entry name" value="DUF4270"/>
</dbReference>
<evidence type="ECO:0000313" key="2">
    <source>
        <dbReference type="Proteomes" id="UP000092164"/>
    </source>
</evidence>
<dbReference type="RefSeq" id="WP_068484191.1">
    <property type="nucleotide sequence ID" value="NZ_CP018760.1"/>
</dbReference>
<dbReference type="OrthoDB" id="1092930at2"/>
<dbReference type="Pfam" id="PF14092">
    <property type="entry name" value="DUF4270"/>
    <property type="match status" value="1"/>
</dbReference>
<dbReference type="Proteomes" id="UP000092164">
    <property type="component" value="Unassembled WGS sequence"/>
</dbReference>
<dbReference type="STRING" id="1836467.BTR34_02675"/>
<accession>A0A1B7ZBM8</accession>
<gene>
    <name evidence="1" type="ORF">A9200_16715</name>
</gene>
<organism evidence="1 2">
    <name type="scientific">Maribacter hydrothermalis</name>
    <dbReference type="NCBI Taxonomy" id="1836467"/>
    <lineage>
        <taxon>Bacteria</taxon>
        <taxon>Pseudomonadati</taxon>
        <taxon>Bacteroidota</taxon>
        <taxon>Flavobacteriia</taxon>
        <taxon>Flavobacteriales</taxon>
        <taxon>Flavobacteriaceae</taxon>
        <taxon>Maribacter</taxon>
    </lineage>
</organism>
<name>A0A1B7ZBM8_9FLAO</name>